<proteinExistence type="predicted"/>
<evidence type="ECO:0000256" key="1">
    <source>
        <dbReference type="SAM" id="Phobius"/>
    </source>
</evidence>
<reference evidence="3" key="1">
    <citation type="submission" date="2018-01" db="EMBL/GenBank/DDBJ databases">
        <authorList>
            <person name="Kerou L M."/>
        </authorList>
    </citation>
    <scope>NUCLEOTIDE SEQUENCE [LARGE SCALE GENOMIC DNA]</scope>
    <source>
        <strain evidence="3">SCU2</strain>
    </source>
</reference>
<keyword evidence="1" id="KW-0472">Membrane</keyword>
<accession>A0A2K5APY6</accession>
<evidence type="ECO:0000313" key="3">
    <source>
        <dbReference type="Proteomes" id="UP000236248"/>
    </source>
</evidence>
<keyword evidence="3" id="KW-1185">Reference proteome</keyword>
<dbReference type="EMBL" id="LT981265">
    <property type="protein sequence ID" value="SPC33711.1"/>
    <property type="molecule type" value="Genomic_DNA"/>
</dbReference>
<organism evidence="2 3">
    <name type="scientific">Candidatus Nitrosocaldus cavascurensis</name>
    <dbReference type="NCBI Taxonomy" id="2058097"/>
    <lineage>
        <taxon>Archaea</taxon>
        <taxon>Nitrososphaerota</taxon>
        <taxon>Nitrososphaeria</taxon>
        <taxon>Candidatus Nitrosocaldales</taxon>
        <taxon>Candidatus Nitrosocaldaceae</taxon>
        <taxon>Candidatus Nitrosocaldus</taxon>
    </lineage>
</organism>
<name>A0A2K5APY6_9ARCH</name>
<evidence type="ECO:0000313" key="2">
    <source>
        <dbReference type="EMBL" id="SPC33711.1"/>
    </source>
</evidence>
<protein>
    <submittedName>
        <fullName evidence="2">Uncharacterized protein</fullName>
    </submittedName>
</protein>
<keyword evidence="1" id="KW-0812">Transmembrane</keyword>
<keyword evidence="1" id="KW-1133">Transmembrane helix</keyword>
<gene>
    <name evidence="2" type="ORF">NCAV_0518</name>
</gene>
<dbReference type="KEGG" id="ncv:NCAV_0518"/>
<dbReference type="Proteomes" id="UP000236248">
    <property type="component" value="Chromosome NCAV"/>
</dbReference>
<sequence length="182" mass="19060">MDRKKGSSVIGVIAVLGVAAMLFNMPFQQVHAQTYGVSYQVNPAPIPAPGGTTTITLTITLPPGASVQLLYLNVYEPDGDVCTILSPLSGTGPTTLTLTKVYPTDAALTWNIANDGCDTNEAPGSTWVVYGAIVTSFGTAFFWDDIVLPFMVVPESIIGAVAVTGAGIATFAGYKVLRSKRD</sequence>
<feature type="transmembrane region" description="Helical" evidence="1">
    <location>
        <begin position="157"/>
        <end position="177"/>
    </location>
</feature>
<dbReference type="AlphaFoldDB" id="A0A2K5APY6"/>